<gene>
    <name evidence="2" type="ORF">EM6_1460</name>
</gene>
<dbReference type="OrthoDB" id="7632091at2"/>
<keyword evidence="1" id="KW-0732">Signal</keyword>
<feature type="chain" id="PRO_5018326033" evidence="1">
    <location>
        <begin position="24"/>
        <end position="150"/>
    </location>
</feature>
<reference evidence="3" key="1">
    <citation type="journal article" date="2017" name="Biotechnol. Biofuels">
        <title>Evaluation of environmental bacterial communities as a factor affecting the growth of duckweed Lemna minor.</title>
        <authorList>
            <person name="Ishizawa H."/>
            <person name="Kuroda M."/>
            <person name="Morikawa M."/>
            <person name="Ike M."/>
        </authorList>
    </citation>
    <scope>NUCLEOTIDE SEQUENCE [LARGE SCALE GENOMIC DNA]</scope>
    <source>
        <strain evidence="3">M6</strain>
    </source>
</reference>
<protein>
    <submittedName>
        <fullName evidence="2">HfaA protein</fullName>
    </submittedName>
</protein>
<feature type="signal peptide" evidence="1">
    <location>
        <begin position="1"/>
        <end position="23"/>
    </location>
</feature>
<dbReference type="AlphaFoldDB" id="A0A3G9G2D4"/>
<dbReference type="InterPro" id="IPR049851">
    <property type="entry name" value="Holdfast_HfaA"/>
</dbReference>
<evidence type="ECO:0000313" key="2">
    <source>
        <dbReference type="EMBL" id="BBF80867.1"/>
    </source>
</evidence>
<reference evidence="3" key="2">
    <citation type="journal article" date="2017" name="Plant Physiol. Biochem.">
        <title>Differential oxidative and antioxidative response of duckweed Lemna minor toward plant growth promoting/inhibiting bacteria.</title>
        <authorList>
            <person name="Ishizawa H."/>
            <person name="Kuroda M."/>
            <person name="Morikawa M."/>
            <person name="Ike M."/>
        </authorList>
    </citation>
    <scope>NUCLEOTIDE SEQUENCE [LARGE SCALE GENOMIC DNA]</scope>
    <source>
        <strain evidence="3">M6</strain>
    </source>
</reference>
<dbReference type="NCBIfam" id="NF037934">
    <property type="entry name" value="holdfast_HfaA"/>
    <property type="match status" value="1"/>
</dbReference>
<dbReference type="Proteomes" id="UP000278756">
    <property type="component" value="Chromosome 1"/>
</dbReference>
<proteinExistence type="predicted"/>
<evidence type="ECO:0000256" key="1">
    <source>
        <dbReference type="SAM" id="SignalP"/>
    </source>
</evidence>
<dbReference type="RefSeq" id="WP_126421519.1">
    <property type="nucleotide sequence ID" value="NZ_AP018827.1"/>
</dbReference>
<evidence type="ECO:0000313" key="3">
    <source>
        <dbReference type="Proteomes" id="UP000278756"/>
    </source>
</evidence>
<name>A0A3G9G2D4_9CAUL</name>
<organism evidence="2 3">
    <name type="scientific">Asticcacaulis excentricus</name>
    <dbReference type="NCBI Taxonomy" id="78587"/>
    <lineage>
        <taxon>Bacteria</taxon>
        <taxon>Pseudomonadati</taxon>
        <taxon>Pseudomonadota</taxon>
        <taxon>Alphaproteobacteria</taxon>
        <taxon>Caulobacterales</taxon>
        <taxon>Caulobacteraceae</taxon>
        <taxon>Asticcacaulis</taxon>
    </lineage>
</organism>
<dbReference type="EMBL" id="AP018827">
    <property type="protein sequence ID" value="BBF80867.1"/>
    <property type="molecule type" value="Genomic_DNA"/>
</dbReference>
<accession>A0A3G9G2D4</accession>
<sequence>MAFYKIAAATAGLVVLTGAPALAQTMSTTSTGFETGYGRTRGQEERAIDPSTRDANGNRVLLDGVIVTGSDQSIYSKSMTYGAGDSYSGAGAVGGATAIGNNLSVVVNGNYNTVIVNSTQTNNGNVTATNGNQTATGATGTDITGNLNGF</sequence>